<dbReference type="PANTHER" id="PTHR36849:SF1">
    <property type="entry name" value="CYTOPLASMIC PROTEIN"/>
    <property type="match status" value="1"/>
</dbReference>
<dbReference type="eggNOG" id="COG3189">
    <property type="taxonomic scope" value="Bacteria"/>
</dbReference>
<dbReference type="PANTHER" id="PTHR36849">
    <property type="entry name" value="CYTOPLASMIC PROTEIN-RELATED"/>
    <property type="match status" value="1"/>
</dbReference>
<dbReference type="Pfam" id="PF22752">
    <property type="entry name" value="DUF488-N3i"/>
    <property type="match status" value="1"/>
</dbReference>
<dbReference type="EMBL" id="JGZD01000012">
    <property type="protein sequence ID" value="KFI71823.1"/>
    <property type="molecule type" value="Genomic_DNA"/>
</dbReference>
<gene>
    <name evidence="1" type="ORF">BMIN_1489</name>
</gene>
<accession>A0A087BLC3</accession>
<dbReference type="InterPro" id="IPR052552">
    <property type="entry name" value="YeaO-like"/>
</dbReference>
<evidence type="ECO:0008006" key="3">
    <source>
        <dbReference type="Google" id="ProtNLM"/>
    </source>
</evidence>
<dbReference type="RefSeq" id="WP_022861753.1">
    <property type="nucleotide sequence ID" value="NZ_JGZD01000012.1"/>
</dbReference>
<keyword evidence="2" id="KW-1185">Reference proteome</keyword>
<evidence type="ECO:0000313" key="2">
    <source>
        <dbReference type="Proteomes" id="UP000029014"/>
    </source>
</evidence>
<name>A0A087BLC3_9BIFI</name>
<sequence length="117" mass="13422">MARIELRRIYAPAGENEGFVVLVDRIWPRGISKERAGVDYWAKSIAPSSELRRWFGHIPDRFPEFESRYEHELDENPDVPGFLDLLGGHDRITLVYAAKDELHNNAVVLSAYLASRV</sequence>
<evidence type="ECO:0000313" key="1">
    <source>
        <dbReference type="EMBL" id="KFI71823.1"/>
    </source>
</evidence>
<organism evidence="1 2">
    <name type="scientific">Bifidobacterium minimum</name>
    <dbReference type="NCBI Taxonomy" id="1693"/>
    <lineage>
        <taxon>Bacteria</taxon>
        <taxon>Bacillati</taxon>
        <taxon>Actinomycetota</taxon>
        <taxon>Actinomycetes</taxon>
        <taxon>Bifidobacteriales</taxon>
        <taxon>Bifidobacteriaceae</taxon>
        <taxon>Bifidobacterium</taxon>
    </lineage>
</organism>
<dbReference type="Proteomes" id="UP000029014">
    <property type="component" value="Unassembled WGS sequence"/>
</dbReference>
<protein>
    <recommendedName>
        <fullName evidence="3">Uroporphyrin-III C-methyltransferase</fullName>
    </recommendedName>
</protein>
<dbReference type="AlphaFoldDB" id="A0A087BLC3"/>
<reference evidence="1 2" key="1">
    <citation type="submission" date="2014-03" db="EMBL/GenBank/DDBJ databases">
        <title>Genomics of Bifidobacteria.</title>
        <authorList>
            <person name="Ventura M."/>
            <person name="Milani C."/>
            <person name="Lugli G.A."/>
        </authorList>
    </citation>
    <scope>NUCLEOTIDE SEQUENCE [LARGE SCALE GENOMIC DNA]</scope>
    <source>
        <strain evidence="1 2">LMG 11592</strain>
    </source>
</reference>
<comment type="caution">
    <text evidence="1">The sequence shown here is derived from an EMBL/GenBank/DDBJ whole genome shotgun (WGS) entry which is preliminary data.</text>
</comment>
<proteinExistence type="predicted"/>